<dbReference type="InterPro" id="IPR020845">
    <property type="entry name" value="AMP-binding_CS"/>
</dbReference>
<dbReference type="InterPro" id="IPR036397">
    <property type="entry name" value="RNaseH_sf"/>
</dbReference>
<dbReference type="SUPFAM" id="SSF56801">
    <property type="entry name" value="Acetyl-CoA synthetase-like"/>
    <property type="match status" value="3"/>
</dbReference>
<dbReference type="InterPro" id="IPR036736">
    <property type="entry name" value="ACP-like_sf"/>
</dbReference>
<dbReference type="InterPro" id="IPR009081">
    <property type="entry name" value="PP-bd_ACP"/>
</dbReference>
<dbReference type="InterPro" id="IPR036291">
    <property type="entry name" value="NAD(P)-bd_dom_sf"/>
</dbReference>
<dbReference type="FunFam" id="3.30.300.30:FF:000015">
    <property type="entry name" value="Nonribosomal peptide synthase SidD"/>
    <property type="match status" value="2"/>
</dbReference>
<dbReference type="InterPro" id="IPR023213">
    <property type="entry name" value="CAT-like_dom_sf"/>
</dbReference>
<dbReference type="GO" id="GO:1904091">
    <property type="term" value="F:non-ribosomal peptide synthetase activity"/>
    <property type="evidence" value="ECO:0007669"/>
    <property type="project" value="UniProtKB-ARBA"/>
</dbReference>
<accession>A0AAJ8DY26</accession>
<dbReference type="RefSeq" id="XP_059600348.1">
    <property type="nucleotide sequence ID" value="XM_059747165.1"/>
</dbReference>
<gene>
    <name evidence="7" type="ORF">An03g06010</name>
</gene>
<reference evidence="7" key="1">
    <citation type="submission" date="2025-02" db="EMBL/GenBank/DDBJ databases">
        <authorList>
            <consortium name="NCBI Genome Project"/>
        </authorList>
    </citation>
    <scope>NUCLEOTIDE SEQUENCE</scope>
</reference>
<dbReference type="Gene3D" id="3.40.50.12780">
    <property type="entry name" value="N-terminal domain of ligase-like"/>
    <property type="match status" value="3"/>
</dbReference>
<dbReference type="Gene3D" id="3.40.50.720">
    <property type="entry name" value="NAD(P)-binding Rossmann-like Domain"/>
    <property type="match status" value="1"/>
</dbReference>
<dbReference type="Gene3D" id="3.30.559.30">
    <property type="entry name" value="Nonribosomal peptide synthetase, condensation domain"/>
    <property type="match status" value="1"/>
</dbReference>
<evidence type="ECO:0000313" key="7">
    <source>
        <dbReference type="RefSeq" id="XP_059600348.1"/>
    </source>
</evidence>
<evidence type="ECO:0000259" key="6">
    <source>
        <dbReference type="PROSITE" id="PS50075"/>
    </source>
</evidence>
<dbReference type="CDD" id="cd19545">
    <property type="entry name" value="FUM14_C_NRPS-like"/>
    <property type="match status" value="1"/>
</dbReference>
<dbReference type="PROSITE" id="PS00455">
    <property type="entry name" value="AMP_BINDING"/>
    <property type="match status" value="1"/>
</dbReference>
<dbReference type="Pfam" id="PF00501">
    <property type="entry name" value="AMP-binding"/>
    <property type="match status" value="3"/>
</dbReference>
<keyword evidence="1" id="KW-0596">Phosphopantetheine</keyword>
<protein>
    <recommendedName>
        <fullName evidence="6">Carrier domain-containing protein</fullName>
    </recommendedName>
</protein>
<dbReference type="InterPro" id="IPR006162">
    <property type="entry name" value="Ppantetheine_attach_site"/>
</dbReference>
<dbReference type="FunFam" id="3.40.50.12780:FF:000014">
    <property type="entry name" value="Nonribosomal peptide synthetase 1"/>
    <property type="match status" value="1"/>
</dbReference>
<dbReference type="KEGG" id="ang:An03g06010"/>
<dbReference type="SUPFAM" id="SSF52777">
    <property type="entry name" value="CoA-dependent acyltransferases"/>
    <property type="match status" value="2"/>
</dbReference>
<dbReference type="Pfam" id="PF07993">
    <property type="entry name" value="NAD_binding_4"/>
    <property type="match status" value="1"/>
</dbReference>
<evidence type="ECO:0000256" key="4">
    <source>
        <dbReference type="ARBA" id="ARBA00029454"/>
    </source>
</evidence>
<organism evidence="7">
    <name type="scientific">Aspergillus niger</name>
    <dbReference type="NCBI Taxonomy" id="5061"/>
    <lineage>
        <taxon>Eukaryota</taxon>
        <taxon>Fungi</taxon>
        <taxon>Dikarya</taxon>
        <taxon>Ascomycota</taxon>
        <taxon>Pezizomycotina</taxon>
        <taxon>Eurotiomycetes</taxon>
        <taxon>Eurotiomycetidae</taxon>
        <taxon>Eurotiales</taxon>
        <taxon>Aspergillaceae</taxon>
        <taxon>Aspergillus</taxon>
        <taxon>Aspergillus subgen. Circumdati</taxon>
    </lineage>
</organism>
<dbReference type="InterPro" id="IPR042099">
    <property type="entry name" value="ANL_N_sf"/>
</dbReference>
<dbReference type="Pfam" id="PF00668">
    <property type="entry name" value="Condensation"/>
    <property type="match status" value="1"/>
</dbReference>
<sequence>MSQTTPKPDMNDTDVSSFQEIPEGDLIKIWQWNKISPSPIMRCVHEICEEKARSQPDALAISAWDGELHYGELVQLAAKLANWLILSGVRPGMAVPLCFEKSRWTSVAMLGVLKAGAAFVMLDTSLPKQRLQAIVESANADLILSSVPSKDMVVSLAKTVIAIDSTFFSALNKLERQDPPPVHPSSAMYLTFTSGSTGAPKGLVITHTNYASSLYYQLPLLGFTKRTRFYDFSSYGFDASLSHTFTILAAGGCLCVPSEQDRKCNLAQSISSLRANAIGLTPSVARLLNPADIPTLEIILFLGEALSLADVQRWWGKVKISNIYGPSECTPYALINTGAASPQEATRIGKGAGLVTWVVDPDNPDHLLPLGETGELLLEGPLVGEGYLNDAERTARVFIHDPVWLRQGASNIPGRSGQRLYKTGDLVYYNDDGSLIYTGRKDTQIKIHGQRVELGEIEFCLEQHMPEAKQVIVDTITVKQEESSTVLAAFVQPHQTSANANGPENPPMEIFHVPRNVIHILAESLPIYMIPSIFLSIRDVPRTMSDKSDRKKLRELGALWFQQFSREKNHVVKGKPTSHVGIELQKIWGGVLGIDPESVGLRDNFFRLGGDSIAAMKVVSKAQQAGLGLTFSEIFQYPTFGSLEGRCRPERGNHVETISPYSLLKSGWNEALLQEDVAQYQLDLNTVEDAYPCTPLQEGLLSLSLQNLGTYMTQRVLGLHPTIDTREFCCAWEMMARSTPILRTRIIQHGDMGFLQVALKEDVQWIHATELQQYLEKDKTTPMGLGKPLVRCAIVTDDIVNRRWFVLTLHHAVYDGWSMPLLFERLNDAYKGMSERPTQPEFKAFIKYIQGQSHERAVEYWRDHLAECDCAPFPSLPSAVQWVKTNSEITQKLPSISIHTPGVTPAILVRSSCALLLSCMTKSKKVVFGITTSGRSAPVAGIEEIVGPTIATIPLYVNIQESQTVIEYLTTMQQHMTSMIPFEQFGLHNIAKTSSNAHQACMFQTLLIIQPQETGRVDNIFGKWEEWHKPEWDDTYALVLEVQLGTGRVNARFDSSVIRSWIVQDLLEGLNFMIKQLCTAVPNRRIADIAPLPPPSLERIWEWNVTVPCPVRTTMTEMIKKQVDKQPTALAIHAWDGDLTYGQLDHLATSLAIELVKLGVSPLLLGPNNVVPLCFQKSKWAIVSILGVLKSGLGFVLLDPSLPESRLRSILRTVGSKTLLSSQACMELSHRLCKMAIQVGPDLSTVSTHMRIHSNGVTGRTQLPSSLLYAVFTSGSTGTPKGVMVSHENFCSALHYQSRILNFTARSTLVDPGSFMPSTPEPTSPKSTNSKRLDRDDRIRVLTLRDAGFTYQQIVDQLQISYCQVQYTYLNPIEAVWNWMKDWIERYFSEDEQLLYDQLREVVRAAWDALPEVFLNDLIDSMPARCQAVIDAEGGYTKIGRIGIPAPLHHTNKTTGVNQSRVLDGASYSFDAAIHNILTTLAVGGCLCIPSQQSYRGDIGTAIAATRPTICNLTPTVARLLDPQRVYDLETLILLGEPVTRHDIDRWESSNVHVINAYGPAECTPISTINASQFNTAEATRIGKGAGLITWIVHPENHNRLVPPGCTGELLLEGPLVGLGYMNNPGKSGEAFVEDPEWLLLGSPRHPGRRGRLYKTGDLVQYNEDGSLTFMGRKDNQVKIRGQRVELGDIEYHVLASLPTKAIKVVAEVVGLENDGEPKPVLVAFIHMDNNGMPASKEPAMTAKTYHLTDVVRERISRELSIVPDVFISMLELPVTSTGKIDRKQLRDIGRSLLLSEGHVFDNTSHLSLNGDLRSELILHDEQPAYTLAQKAYSMRPAWVKGYYPRTEGGFRDILLHSSGLDSVNMMELTSFISRQFNIQVDMQYVVAKSTTIRSLAEYVLHYQTCSAAPSSKYNSTGIDLMSEINRHDSGIRAAQLTLSGRNSPSFEHSFCRDNGSFTVFLTGANGFLGTQLLRQLLSHRNVSRVICLVRGDTDAAARQRTISIAKEALWWTEHHAEKLEVWRGDLALPKLGLDPSRWEILTCGKAVDAIIHNGATVHWTKSYEALEAANVGSSIELLLVALRCPAMRFLYITGGRPWKAHEEGDVVAELSAPDAIPYSQTKLISEVVIRRAATRSLPGTFTSATPDKVAVINPGWVIGTPTEGYSNTTDYIWRLVATCVKLGVYNADDAEGWLSISDATTTAEEVLEATFSTRSDILGDEYATHGMAWREFWAILEDMGYKLEGVSLASWMDLVGTDIEDAREQHPLWPLKHVYRWLQGNERVAGRPRGKCGDTPVRLKMAVRMGAEFLVRVGFLPVPPATASRKEMD</sequence>
<dbReference type="Gene3D" id="1.10.1200.10">
    <property type="entry name" value="ACP-like"/>
    <property type="match status" value="2"/>
</dbReference>
<keyword evidence="3" id="KW-0436">Ligase</keyword>
<dbReference type="CDD" id="cd05918">
    <property type="entry name" value="A_NRPS_SidN3_like"/>
    <property type="match status" value="2"/>
</dbReference>
<dbReference type="InterPro" id="IPR010071">
    <property type="entry name" value="AA_adenyl_dom"/>
</dbReference>
<dbReference type="GO" id="GO:0016874">
    <property type="term" value="F:ligase activity"/>
    <property type="evidence" value="ECO:0007669"/>
    <property type="project" value="UniProtKB-KW"/>
</dbReference>
<dbReference type="SUPFAM" id="SSF47336">
    <property type="entry name" value="ACP-like"/>
    <property type="match status" value="2"/>
</dbReference>
<dbReference type="InterPro" id="IPR013120">
    <property type="entry name" value="FAR_NAD-bd"/>
</dbReference>
<dbReference type="PANTHER" id="PTHR45527">
    <property type="entry name" value="NONRIBOSOMAL PEPTIDE SYNTHETASE"/>
    <property type="match status" value="1"/>
</dbReference>
<dbReference type="PROSITE" id="PS50075">
    <property type="entry name" value="CARRIER"/>
    <property type="match status" value="1"/>
</dbReference>
<proteinExistence type="inferred from homology"/>
<evidence type="ECO:0000256" key="1">
    <source>
        <dbReference type="ARBA" id="ARBA00022450"/>
    </source>
</evidence>
<evidence type="ECO:0000256" key="3">
    <source>
        <dbReference type="ARBA" id="ARBA00022598"/>
    </source>
</evidence>
<dbReference type="SUPFAM" id="SSF51735">
    <property type="entry name" value="NAD(P)-binding Rossmann-fold domains"/>
    <property type="match status" value="1"/>
</dbReference>
<comment type="similarity">
    <text evidence="4">Belongs to the NRP synthetase family.</text>
</comment>
<dbReference type="InterPro" id="IPR000873">
    <property type="entry name" value="AMP-dep_synth/lig_dom"/>
</dbReference>
<dbReference type="Gene3D" id="3.30.559.10">
    <property type="entry name" value="Chloramphenicol acetyltransferase-like domain"/>
    <property type="match status" value="1"/>
</dbReference>
<dbReference type="PROSITE" id="PS00012">
    <property type="entry name" value="PHOSPHOPANTETHEINE"/>
    <property type="match status" value="1"/>
</dbReference>
<feature type="domain" description="Carrier" evidence="6">
    <location>
        <begin position="575"/>
        <end position="651"/>
    </location>
</feature>
<name>A0AAJ8DY26_ASPNG</name>
<dbReference type="VEuPathDB" id="FungiDB:An03g06010"/>
<feature type="region of interest" description="Disordered" evidence="5">
    <location>
        <begin position="1312"/>
        <end position="1332"/>
    </location>
</feature>
<reference evidence="7" key="2">
    <citation type="submission" date="2025-08" db="UniProtKB">
        <authorList>
            <consortium name="RefSeq"/>
        </authorList>
    </citation>
    <scope>IDENTIFICATION</scope>
</reference>
<dbReference type="FunFam" id="1.10.1200.10:FF:000005">
    <property type="entry name" value="Nonribosomal peptide synthetase 1"/>
    <property type="match status" value="1"/>
</dbReference>
<dbReference type="GeneID" id="84590756"/>
<evidence type="ECO:0000256" key="5">
    <source>
        <dbReference type="SAM" id="MobiDB-lite"/>
    </source>
</evidence>
<dbReference type="NCBIfam" id="TIGR01733">
    <property type="entry name" value="AA-adenyl-dom"/>
    <property type="match status" value="1"/>
</dbReference>
<keyword evidence="2" id="KW-0597">Phosphoprotein</keyword>
<dbReference type="InterPro" id="IPR045851">
    <property type="entry name" value="AMP-bd_C_sf"/>
</dbReference>
<dbReference type="Gene3D" id="3.30.420.10">
    <property type="entry name" value="Ribonuclease H-like superfamily/Ribonuclease H"/>
    <property type="match status" value="1"/>
</dbReference>
<dbReference type="PANTHER" id="PTHR45527:SF3">
    <property type="entry name" value="SIDEROPHORE SYNTHETASE (EUROFUNG)"/>
    <property type="match status" value="1"/>
</dbReference>
<dbReference type="Gene3D" id="3.30.300.30">
    <property type="match status" value="2"/>
</dbReference>
<dbReference type="Pfam" id="PF00550">
    <property type="entry name" value="PP-binding"/>
    <property type="match status" value="2"/>
</dbReference>
<dbReference type="InterPro" id="IPR001242">
    <property type="entry name" value="Condensation_dom"/>
</dbReference>
<evidence type="ECO:0000256" key="2">
    <source>
        <dbReference type="ARBA" id="ARBA00022553"/>
    </source>
</evidence>